<evidence type="ECO:0000313" key="2">
    <source>
        <dbReference type="Proteomes" id="UP000499080"/>
    </source>
</evidence>
<dbReference type="EMBL" id="BGPR01121958">
    <property type="protein sequence ID" value="GBN22885.1"/>
    <property type="molecule type" value="Genomic_DNA"/>
</dbReference>
<dbReference type="AlphaFoldDB" id="A0A4Y2M709"/>
<sequence length="108" mass="12578">MFGNVGRPLSVKTAEKIERTLQVFERSPRTSIRKAAQKVGINRDSVRQIVVADLQLFPYTIQIHQRLSQRLLEQRLEFANTIVELIDNDQCDVNMLWCSPFSSRWVCE</sequence>
<dbReference type="Proteomes" id="UP000499080">
    <property type="component" value="Unassembled WGS sequence"/>
</dbReference>
<dbReference type="PANTHER" id="PTHR47326:SF1">
    <property type="entry name" value="HTH PSQ-TYPE DOMAIN-CONTAINING PROTEIN"/>
    <property type="match status" value="1"/>
</dbReference>
<evidence type="ECO:0008006" key="3">
    <source>
        <dbReference type="Google" id="ProtNLM"/>
    </source>
</evidence>
<evidence type="ECO:0000313" key="1">
    <source>
        <dbReference type="EMBL" id="GBN22885.1"/>
    </source>
</evidence>
<gene>
    <name evidence="1" type="ORF">AVEN_248109_1</name>
</gene>
<organism evidence="1 2">
    <name type="scientific">Araneus ventricosus</name>
    <name type="common">Orbweaver spider</name>
    <name type="synonym">Epeira ventricosa</name>
    <dbReference type="NCBI Taxonomy" id="182803"/>
    <lineage>
        <taxon>Eukaryota</taxon>
        <taxon>Metazoa</taxon>
        <taxon>Ecdysozoa</taxon>
        <taxon>Arthropoda</taxon>
        <taxon>Chelicerata</taxon>
        <taxon>Arachnida</taxon>
        <taxon>Araneae</taxon>
        <taxon>Araneomorphae</taxon>
        <taxon>Entelegynae</taxon>
        <taxon>Araneoidea</taxon>
        <taxon>Araneidae</taxon>
        <taxon>Araneus</taxon>
    </lineage>
</organism>
<dbReference type="PANTHER" id="PTHR47326">
    <property type="entry name" value="TRANSPOSABLE ELEMENT TC3 TRANSPOSASE-LIKE PROTEIN"/>
    <property type="match status" value="1"/>
</dbReference>
<protein>
    <recommendedName>
        <fullName evidence="3">HTH psq-type domain-containing protein</fullName>
    </recommendedName>
</protein>
<accession>A0A4Y2M709</accession>
<proteinExistence type="predicted"/>
<keyword evidence="2" id="KW-1185">Reference proteome</keyword>
<reference evidence="1 2" key="1">
    <citation type="journal article" date="2019" name="Sci. Rep.">
        <title>Orb-weaving spider Araneus ventricosus genome elucidates the spidroin gene catalogue.</title>
        <authorList>
            <person name="Kono N."/>
            <person name="Nakamura H."/>
            <person name="Ohtoshi R."/>
            <person name="Moran D.A.P."/>
            <person name="Shinohara A."/>
            <person name="Yoshida Y."/>
            <person name="Fujiwara M."/>
            <person name="Mori M."/>
            <person name="Tomita M."/>
            <person name="Arakawa K."/>
        </authorList>
    </citation>
    <scope>NUCLEOTIDE SEQUENCE [LARGE SCALE GENOMIC DNA]</scope>
</reference>
<comment type="caution">
    <text evidence="1">The sequence shown here is derived from an EMBL/GenBank/DDBJ whole genome shotgun (WGS) entry which is preliminary data.</text>
</comment>
<name>A0A4Y2M709_ARAVE</name>